<dbReference type="Pfam" id="PF08240">
    <property type="entry name" value="ADH_N"/>
    <property type="match status" value="1"/>
</dbReference>
<evidence type="ECO:0000256" key="1">
    <source>
        <dbReference type="ARBA" id="ARBA00022857"/>
    </source>
</evidence>
<sequence>MGDPDMAQTGKQLFTTLDADGTLTVKIEDVAIPEPTGSQVLVKMEAAPINPSDLAILVGGADLDTAHYTPGKFVATVPEAVNAGSGARHGLKLPAGNEGAGTVIAAGDSDAAQALMGQRVSCVPGNAYSQYCVAEAAMCLPLGDHSAKDGASAFVNPMTALGFVESARMDGQDAILHTVGASNLGQMLTRICKEDGIGLVNIVRKAEQAELLTQMGASNVVNSSDDGFMQQLTSAIEDTGAFYGFDPIGGGRTVDTVFKAMEKVAVSQMTEYSRYGSNQLKRMFIYGRLDNSPTTLTPGYGFGWSLSGWLLFPFLQSAGTETVQRMRQRVRDTLTTTFASHYKAHVGLEEMLTKEAVTDYAGMKTGEKYLVTPWA</sequence>
<dbReference type="InterPro" id="IPR011032">
    <property type="entry name" value="GroES-like_sf"/>
</dbReference>
<dbReference type="InterPro" id="IPR020843">
    <property type="entry name" value="ER"/>
</dbReference>
<keyword evidence="1" id="KW-0521">NADP</keyword>
<dbReference type="AlphaFoldDB" id="A0A8J2ZGN5"/>
<dbReference type="SUPFAM" id="SSF50129">
    <property type="entry name" value="GroES-like"/>
    <property type="match status" value="1"/>
</dbReference>
<comment type="caution">
    <text evidence="4">The sequence shown here is derived from an EMBL/GenBank/DDBJ whole genome shotgun (WGS) entry which is preliminary data.</text>
</comment>
<evidence type="ECO:0000313" key="5">
    <source>
        <dbReference type="Proteomes" id="UP000617145"/>
    </source>
</evidence>
<dbReference type="Gene3D" id="3.90.180.10">
    <property type="entry name" value="Medium-chain alcohol dehydrogenases, catalytic domain"/>
    <property type="match status" value="1"/>
</dbReference>
<protein>
    <submittedName>
        <fullName evidence="4">NADH oxidoreductase</fullName>
    </submittedName>
</protein>
<dbReference type="SUPFAM" id="SSF51735">
    <property type="entry name" value="NAD(P)-binding Rossmann-fold domains"/>
    <property type="match status" value="1"/>
</dbReference>
<reference evidence="4" key="1">
    <citation type="journal article" date="2014" name="Int. J. Syst. Evol. Microbiol.">
        <title>Complete genome sequence of Corynebacterium casei LMG S-19264T (=DSM 44701T), isolated from a smear-ripened cheese.</title>
        <authorList>
            <consortium name="US DOE Joint Genome Institute (JGI-PGF)"/>
            <person name="Walter F."/>
            <person name="Albersmeier A."/>
            <person name="Kalinowski J."/>
            <person name="Ruckert C."/>
        </authorList>
    </citation>
    <scope>NUCLEOTIDE SEQUENCE</scope>
    <source>
        <strain evidence="4">CGMCC 1.15762</strain>
    </source>
</reference>
<feature type="domain" description="Enoyl reductase (ER)" evidence="3">
    <location>
        <begin position="21"/>
        <end position="330"/>
    </location>
</feature>
<dbReference type="Gene3D" id="3.40.50.720">
    <property type="entry name" value="NAD(P)-binding Rossmann-like Domain"/>
    <property type="match status" value="1"/>
</dbReference>
<dbReference type="PANTHER" id="PTHR48106">
    <property type="entry name" value="QUINONE OXIDOREDUCTASE PIG3-RELATED"/>
    <property type="match status" value="1"/>
</dbReference>
<organism evidence="4 5">
    <name type="scientific">Salipiger pallidus</name>
    <dbReference type="NCBI Taxonomy" id="1775170"/>
    <lineage>
        <taxon>Bacteria</taxon>
        <taxon>Pseudomonadati</taxon>
        <taxon>Pseudomonadota</taxon>
        <taxon>Alphaproteobacteria</taxon>
        <taxon>Rhodobacterales</taxon>
        <taxon>Roseobacteraceae</taxon>
        <taxon>Salipiger</taxon>
    </lineage>
</organism>
<keyword evidence="2" id="KW-0560">Oxidoreductase</keyword>
<dbReference type="GO" id="GO:0016651">
    <property type="term" value="F:oxidoreductase activity, acting on NAD(P)H"/>
    <property type="evidence" value="ECO:0007669"/>
    <property type="project" value="TreeGrafter"/>
</dbReference>
<dbReference type="SMART" id="SM00829">
    <property type="entry name" value="PKS_ER"/>
    <property type="match status" value="1"/>
</dbReference>
<gene>
    <name evidence="4" type="ORF">GCM10011415_04020</name>
</gene>
<dbReference type="CDD" id="cd08291">
    <property type="entry name" value="ETR_like_1"/>
    <property type="match status" value="1"/>
</dbReference>
<reference evidence="4" key="2">
    <citation type="submission" date="2020-09" db="EMBL/GenBank/DDBJ databases">
        <authorList>
            <person name="Sun Q."/>
            <person name="Zhou Y."/>
        </authorList>
    </citation>
    <scope>NUCLEOTIDE SEQUENCE</scope>
    <source>
        <strain evidence="4">CGMCC 1.15762</strain>
    </source>
</reference>
<proteinExistence type="predicted"/>
<dbReference type="InterPro" id="IPR036291">
    <property type="entry name" value="NAD(P)-bd_dom_sf"/>
</dbReference>
<dbReference type="Proteomes" id="UP000617145">
    <property type="component" value="Unassembled WGS sequence"/>
</dbReference>
<evidence type="ECO:0000259" key="3">
    <source>
        <dbReference type="SMART" id="SM00829"/>
    </source>
</evidence>
<dbReference type="InterPro" id="IPR013154">
    <property type="entry name" value="ADH-like_N"/>
</dbReference>
<name>A0A8J2ZGN5_9RHOB</name>
<dbReference type="GO" id="GO:0070402">
    <property type="term" value="F:NADPH binding"/>
    <property type="evidence" value="ECO:0007669"/>
    <property type="project" value="TreeGrafter"/>
</dbReference>
<evidence type="ECO:0000313" key="4">
    <source>
        <dbReference type="EMBL" id="GGG61155.1"/>
    </source>
</evidence>
<keyword evidence="5" id="KW-1185">Reference proteome</keyword>
<evidence type="ECO:0000256" key="2">
    <source>
        <dbReference type="ARBA" id="ARBA00023002"/>
    </source>
</evidence>
<dbReference type="EMBL" id="BMJV01000001">
    <property type="protein sequence ID" value="GGG61155.1"/>
    <property type="molecule type" value="Genomic_DNA"/>
</dbReference>
<accession>A0A8J2ZGN5</accession>
<dbReference type="PANTHER" id="PTHR48106:SF18">
    <property type="entry name" value="QUINONE OXIDOREDUCTASE PIG3"/>
    <property type="match status" value="1"/>
</dbReference>